<evidence type="ECO:0000256" key="1">
    <source>
        <dbReference type="ARBA" id="ARBA00004245"/>
    </source>
</evidence>
<dbReference type="GO" id="GO:0005829">
    <property type="term" value="C:cytosol"/>
    <property type="evidence" value="ECO:0007669"/>
    <property type="project" value="TreeGrafter"/>
</dbReference>
<feature type="region of interest" description="Disordered" evidence="6">
    <location>
        <begin position="299"/>
        <end position="475"/>
    </location>
</feature>
<dbReference type="AlphaFoldDB" id="A0AAD7W6W2"/>
<feature type="region of interest" description="Disordered" evidence="6">
    <location>
        <begin position="1"/>
        <end position="32"/>
    </location>
</feature>
<feature type="compositionally biased region" description="Low complexity" evidence="6">
    <location>
        <begin position="54"/>
        <end position="67"/>
    </location>
</feature>
<feature type="compositionally biased region" description="Polar residues" evidence="6">
    <location>
        <begin position="436"/>
        <end position="445"/>
    </location>
</feature>
<accession>A0AAD7W6W2</accession>
<proteinExistence type="inferred from homology"/>
<comment type="subcellular location">
    <subcellularLocation>
        <location evidence="1">Cytoplasm</location>
        <location evidence="1">Cytoskeleton</location>
    </subcellularLocation>
</comment>
<evidence type="ECO:0000256" key="4">
    <source>
        <dbReference type="ARBA" id="ARBA00022553"/>
    </source>
</evidence>
<dbReference type="PANTHER" id="PTHR47078:SF1">
    <property type="entry name" value="CYTOSKELETON-ASSOCIATED PROTEIN 2-LIKE"/>
    <property type="match status" value="1"/>
</dbReference>
<reference evidence="8" key="1">
    <citation type="journal article" date="2023" name="Science">
        <title>Genome structures resolve the early diversification of teleost fishes.</title>
        <authorList>
            <person name="Parey E."/>
            <person name="Louis A."/>
            <person name="Montfort J."/>
            <person name="Bouchez O."/>
            <person name="Roques C."/>
            <person name="Iampietro C."/>
            <person name="Lluch J."/>
            <person name="Castinel A."/>
            <person name="Donnadieu C."/>
            <person name="Desvignes T."/>
            <person name="Floi Bucao C."/>
            <person name="Jouanno E."/>
            <person name="Wen M."/>
            <person name="Mejri S."/>
            <person name="Dirks R."/>
            <person name="Jansen H."/>
            <person name="Henkel C."/>
            <person name="Chen W.J."/>
            <person name="Zahm M."/>
            <person name="Cabau C."/>
            <person name="Klopp C."/>
            <person name="Thompson A.W."/>
            <person name="Robinson-Rechavi M."/>
            <person name="Braasch I."/>
            <person name="Lecointre G."/>
            <person name="Bobe J."/>
            <person name="Postlethwait J.H."/>
            <person name="Berthelot C."/>
            <person name="Roest Crollius H."/>
            <person name="Guiguen Y."/>
        </authorList>
    </citation>
    <scope>NUCLEOTIDE SEQUENCE</scope>
    <source>
        <strain evidence="8">NC1722</strain>
    </source>
</reference>
<dbReference type="Proteomes" id="UP001221898">
    <property type="component" value="Unassembled WGS sequence"/>
</dbReference>
<evidence type="ECO:0000256" key="6">
    <source>
        <dbReference type="SAM" id="MobiDB-lite"/>
    </source>
</evidence>
<evidence type="ECO:0000259" key="7">
    <source>
        <dbReference type="Pfam" id="PF15297"/>
    </source>
</evidence>
<feature type="compositionally biased region" description="Polar residues" evidence="6">
    <location>
        <begin position="271"/>
        <end position="280"/>
    </location>
</feature>
<protein>
    <recommendedName>
        <fullName evidence="7">Cytoskeleton-associated protein 2 C-terminal domain-containing protein</fullName>
    </recommendedName>
</protein>
<feature type="domain" description="Cytoskeleton-associated protein 2 C-terminal" evidence="7">
    <location>
        <begin position="665"/>
        <end position="757"/>
    </location>
</feature>
<feature type="compositionally biased region" description="Polar residues" evidence="6">
    <location>
        <begin position="210"/>
        <end position="219"/>
    </location>
</feature>
<dbReference type="PANTHER" id="PTHR47078">
    <property type="entry name" value="CYTOSKELETON-ASSOCIATED PROTEIN 2-LIKE"/>
    <property type="match status" value="1"/>
</dbReference>
<evidence type="ECO:0000256" key="3">
    <source>
        <dbReference type="ARBA" id="ARBA00022490"/>
    </source>
</evidence>
<feature type="compositionally biased region" description="Low complexity" evidence="6">
    <location>
        <begin position="220"/>
        <end position="235"/>
    </location>
</feature>
<dbReference type="GO" id="GO:0072686">
    <property type="term" value="C:mitotic spindle"/>
    <property type="evidence" value="ECO:0007669"/>
    <property type="project" value="TreeGrafter"/>
</dbReference>
<dbReference type="Pfam" id="PF15297">
    <property type="entry name" value="CKAP2_C"/>
    <property type="match status" value="2"/>
</dbReference>
<evidence type="ECO:0000313" key="9">
    <source>
        <dbReference type="Proteomes" id="UP001221898"/>
    </source>
</evidence>
<dbReference type="InterPro" id="IPR029197">
    <property type="entry name" value="CKAP2_C"/>
</dbReference>
<feature type="compositionally biased region" description="Polar residues" evidence="6">
    <location>
        <begin position="299"/>
        <end position="308"/>
    </location>
</feature>
<keyword evidence="4" id="KW-0597">Phosphoprotein</keyword>
<name>A0AAD7W6W2_9TELE</name>
<gene>
    <name evidence="8" type="ORF">AAFF_G00178280</name>
</gene>
<dbReference type="GO" id="GO:0005813">
    <property type="term" value="C:centrosome"/>
    <property type="evidence" value="ECO:0007669"/>
    <property type="project" value="TreeGrafter"/>
</dbReference>
<evidence type="ECO:0000256" key="2">
    <source>
        <dbReference type="ARBA" id="ARBA00009468"/>
    </source>
</evidence>
<dbReference type="InterPro" id="IPR052855">
    <property type="entry name" value="CKAP2-like"/>
</dbReference>
<feature type="region of interest" description="Disordered" evidence="6">
    <location>
        <begin position="49"/>
        <end position="68"/>
    </location>
</feature>
<keyword evidence="9" id="KW-1185">Reference proteome</keyword>
<comment type="caution">
    <text evidence="8">The sequence shown here is derived from an EMBL/GenBank/DDBJ whole genome shotgun (WGS) entry which is preliminary data.</text>
</comment>
<feature type="domain" description="Cytoskeleton-associated protein 2 C-terminal" evidence="7">
    <location>
        <begin position="478"/>
        <end position="628"/>
    </location>
</feature>
<feature type="compositionally biased region" description="Low complexity" evidence="6">
    <location>
        <begin position="154"/>
        <end position="201"/>
    </location>
</feature>
<evidence type="ECO:0000256" key="5">
    <source>
        <dbReference type="ARBA" id="ARBA00023212"/>
    </source>
</evidence>
<keyword evidence="5" id="KW-0206">Cytoskeleton</keyword>
<feature type="region of interest" description="Disordered" evidence="6">
    <location>
        <begin position="135"/>
        <end position="282"/>
    </location>
</feature>
<evidence type="ECO:0000313" key="8">
    <source>
        <dbReference type="EMBL" id="KAJ8386007.1"/>
    </source>
</evidence>
<feature type="compositionally biased region" description="Polar residues" evidence="6">
    <location>
        <begin position="244"/>
        <end position="254"/>
    </location>
</feature>
<sequence length="918" mass="99676">MKKRTRGQTLQGAKLAEKKPQPSAGRTRAPLQAAQQFCASATVTTQATERSHFPATASTCPPATTRAKAPPHNAVAVQATPLTANEGPTVISLDRTCSKTVVSARNCPNAAVTGRPPLDTGTHSRIRPVTAAAAKTGPITSLAKIGPITTAQARTRPNTTTQSRTRSTTTAPPRTQPSATTQTTTRSTTTAQARAAPSRTAHNAAAPSKQGPNKATLTRASSSIPAAASKAAAKPIVRDRKSDSGSTLTKSHCGTFQKKAAVQMGKGGPVLSSTGSNTMNYGRRAEHGQSVLNKVSLNKPQAKATQGPTRPANVVGKAPQPQRPNLKGAAPQPSRTGSRAKASATHPGGAAEGQQVGALQRAARQAVAEMRKGRQWAESGTGVRLAEGESEDGRRATINRRSPTLAPTGRVGFTDLRHERELGSTSETIGAVPSTVPRTTKQTSLPREPSGLKTPARADGAGPGPGINGTVPPHGKRRLTAAQEERLQKLKEWREAKGISYKRPPMPTRQRSRKTISVPVHYWTAMEEEEEAHSLVYNIDRSLTDCIKLLQEGCSSEQVIDVLSRLPMAKKFAKYWICQARLMQREGNLEVLPMFEEAVRVVLEPVDDLRAVVFEILKKKEESAVVSEEGEGKWDDQGEGVAQQAAAVEPITPKATGAMIRGAKEGSSVVRYKITATPGSRRSQWQEPMTLDGQELRFLTPVRRSVRIQRSAPRYPAALQEHDPCVASFRDLPEGSEGPAEHAHSSALYIYRENEALSGQSLVANDNWRRSARTITGNPHNCHDLNEASHHVCLYQDQHIYLRTIMKSDTTASVTLHLQKAEDESMHMAFCFRYNKKLYYPSVLGKEIKLEAAEDERPFFGKEFLFKWAQTEGHWRSLQSVAQPQMFLSTAEEGMLTVDTETTLVFTLDNYNGQKKRK</sequence>
<keyword evidence="3" id="KW-0963">Cytoplasm</keyword>
<comment type="similarity">
    <text evidence="2">Belongs to the CKAP2 family.</text>
</comment>
<dbReference type="EMBL" id="JAINUG010000237">
    <property type="protein sequence ID" value="KAJ8386007.1"/>
    <property type="molecule type" value="Genomic_DNA"/>
</dbReference>
<organism evidence="8 9">
    <name type="scientific">Aldrovandia affinis</name>
    <dbReference type="NCBI Taxonomy" id="143900"/>
    <lineage>
        <taxon>Eukaryota</taxon>
        <taxon>Metazoa</taxon>
        <taxon>Chordata</taxon>
        <taxon>Craniata</taxon>
        <taxon>Vertebrata</taxon>
        <taxon>Euteleostomi</taxon>
        <taxon>Actinopterygii</taxon>
        <taxon>Neopterygii</taxon>
        <taxon>Teleostei</taxon>
        <taxon>Notacanthiformes</taxon>
        <taxon>Halosauridae</taxon>
        <taxon>Aldrovandia</taxon>
    </lineage>
</organism>